<dbReference type="Gene3D" id="1.10.246.140">
    <property type="match status" value="1"/>
</dbReference>
<keyword evidence="2" id="KW-0539">Nucleus</keyword>
<evidence type="ECO:0000313" key="6">
    <source>
        <dbReference type="Proteomes" id="UP000182334"/>
    </source>
</evidence>
<evidence type="ECO:0000313" key="4">
    <source>
        <dbReference type="EMBL" id="SGZ52572.1"/>
    </source>
</evidence>
<comment type="subcellular location">
    <subcellularLocation>
        <location evidence="2">Nucleus</location>
        <location evidence="2">Nucleoplasm</location>
    </subcellularLocation>
    <subcellularLocation>
        <location evidence="2">Cytoplasm</location>
        <location evidence="2">P-body</location>
    </subcellularLocation>
</comment>
<keyword evidence="2" id="KW-0804">Transcription</keyword>
<dbReference type="HAMAP" id="MF_03046">
    <property type="entry name" value="ENY2_Sus1"/>
    <property type="match status" value="1"/>
</dbReference>
<protein>
    <recommendedName>
        <fullName evidence="2">Transcription and mRNA export factor SUS1</fullName>
    </recommendedName>
</protein>
<evidence type="ECO:0000256" key="1">
    <source>
        <dbReference type="ARBA" id="ARBA00023010"/>
    </source>
</evidence>
<dbReference type="GO" id="GO:0000124">
    <property type="term" value="C:SAGA complex"/>
    <property type="evidence" value="ECO:0007669"/>
    <property type="project" value="UniProtKB-UniRule"/>
</dbReference>
<dbReference type="OrthoDB" id="6221744at2759"/>
<dbReference type="GO" id="GO:0005643">
    <property type="term" value="C:nuclear pore"/>
    <property type="evidence" value="ECO:0007669"/>
    <property type="project" value="UniProtKB-UniRule"/>
</dbReference>
<evidence type="ECO:0000256" key="2">
    <source>
        <dbReference type="HAMAP-Rule" id="MF_03046"/>
    </source>
</evidence>
<accession>A0A1L0CXS1</accession>
<keyword evidence="2" id="KW-0653">Protein transport</keyword>
<dbReference type="PANTHER" id="PTHR12514">
    <property type="entry name" value="ENHANCER OF YELLOW 2 TRANSCRIPTION FACTOR"/>
    <property type="match status" value="1"/>
</dbReference>
<evidence type="ECO:0000313" key="3">
    <source>
        <dbReference type="EMBL" id="SGZ48473.1"/>
    </source>
</evidence>
<dbReference type="GO" id="GO:0000932">
    <property type="term" value="C:P-body"/>
    <property type="evidence" value="ECO:0007669"/>
    <property type="project" value="UniProtKB-SubCell"/>
</dbReference>
<dbReference type="GO" id="GO:0005654">
    <property type="term" value="C:nucleoplasm"/>
    <property type="evidence" value="ECO:0007669"/>
    <property type="project" value="UniProtKB-SubCell"/>
</dbReference>
<comment type="subunit">
    <text evidence="2">Component of the nuclear pore complex (NPC)-associated TREX-2 complex (transcription and export complex 2), composed of at least SUS1, SAC3, THP1, SEM1, and CDC31. TREX-2 contains 2 SUS1 chains. The TREX-2 complex interacts with the nucleoporin NUP1. Component of the 1.8 MDa SAGA transcription coactivator-HAT complex. SAGA is built of 5 distinct domains with specialized functions. Within the SAGA complex, SUS1, SGF11, SGF73 and UBP8 form an additional subcomplex of SAGA called the DUB module (deubiquitination module). Interacts directly with THP1, SAC3, SGF11, and with the RNA polymerase II.</text>
</comment>
<dbReference type="EMBL" id="LT635764">
    <property type="protein sequence ID" value="SGZ48473.1"/>
    <property type="molecule type" value="Genomic_DNA"/>
</dbReference>
<sequence length="94" mass="10849">MADDFDAIRAKIQNHLVSLGNYDVISKQLKLKLYEAGWFDDVTKEANKELQSNKDANFDRLYAALRPKAEEMVPDALKDEIMEKIKAYLEDVIE</sequence>
<dbReference type="GO" id="GO:0015031">
    <property type="term" value="P:protein transport"/>
    <property type="evidence" value="ECO:0007669"/>
    <property type="project" value="UniProtKB-KW"/>
</dbReference>
<dbReference type="InterPro" id="IPR038212">
    <property type="entry name" value="TF_EnY2_sf"/>
</dbReference>
<keyword evidence="2" id="KW-0156">Chromatin regulator</keyword>
<reference evidence="5 6" key="1">
    <citation type="submission" date="2016-10" db="EMBL/GenBank/DDBJ databases">
        <authorList>
            <person name="de Groot N.N."/>
        </authorList>
    </citation>
    <scope>NUCLEOTIDE SEQUENCE [LARGE SCALE GENOMIC DNA]</scope>
    <source>
        <strain evidence="4 6">CBS 141442</strain>
        <strain evidence="3 5">PYCC 4715</strain>
    </source>
</reference>
<keyword evidence="1 2" id="KW-0811">Translocation</keyword>
<dbReference type="Pfam" id="PF10163">
    <property type="entry name" value="EnY2"/>
    <property type="match status" value="1"/>
</dbReference>
<dbReference type="AlphaFoldDB" id="A0A1L0CXS1"/>
<name>A0A1L0CXS1_9ASCO</name>
<dbReference type="STRING" id="45354.A0A1L0CXS1"/>
<dbReference type="Proteomes" id="UP000182334">
    <property type="component" value="Chromosome III"/>
</dbReference>
<keyword evidence="2" id="KW-0805">Transcription regulation</keyword>
<keyword evidence="6" id="KW-1185">Reference proteome</keyword>
<proteinExistence type="inferred from homology"/>
<dbReference type="InterPro" id="IPR018783">
    <property type="entry name" value="TF_ENY2"/>
</dbReference>
<keyword evidence="2" id="KW-0010">Activator</keyword>
<keyword evidence="2" id="KW-0813">Transport</keyword>
<keyword evidence="2" id="KW-0509">mRNA transport</keyword>
<dbReference type="GO" id="GO:0006325">
    <property type="term" value="P:chromatin organization"/>
    <property type="evidence" value="ECO:0007669"/>
    <property type="project" value="UniProtKB-KW"/>
</dbReference>
<keyword evidence="2" id="KW-0963">Cytoplasm</keyword>
<dbReference type="GO" id="GO:0003713">
    <property type="term" value="F:transcription coactivator activity"/>
    <property type="evidence" value="ECO:0007669"/>
    <property type="project" value="UniProtKB-UniRule"/>
</dbReference>
<dbReference type="EMBL" id="LT635758">
    <property type="protein sequence ID" value="SGZ52572.1"/>
    <property type="molecule type" value="Genomic_DNA"/>
</dbReference>
<dbReference type="GO" id="GO:0070390">
    <property type="term" value="C:transcription export complex 2"/>
    <property type="evidence" value="ECO:0007669"/>
    <property type="project" value="UniProtKB-UniRule"/>
</dbReference>
<dbReference type="GO" id="GO:0071819">
    <property type="term" value="C:DUBm complex"/>
    <property type="evidence" value="ECO:0007669"/>
    <property type="project" value="UniProtKB-UniRule"/>
</dbReference>
<organism evidence="3 5">
    <name type="scientific">Sungouiella intermedia</name>
    <dbReference type="NCBI Taxonomy" id="45354"/>
    <lineage>
        <taxon>Eukaryota</taxon>
        <taxon>Fungi</taxon>
        <taxon>Dikarya</taxon>
        <taxon>Ascomycota</taxon>
        <taxon>Saccharomycotina</taxon>
        <taxon>Pichiomycetes</taxon>
        <taxon>Metschnikowiaceae</taxon>
        <taxon>Sungouiella</taxon>
    </lineage>
</organism>
<evidence type="ECO:0000313" key="5">
    <source>
        <dbReference type="Proteomes" id="UP000182259"/>
    </source>
</evidence>
<dbReference type="Proteomes" id="UP000182259">
    <property type="component" value="Chromosome I"/>
</dbReference>
<comment type="similarity">
    <text evidence="2">Belongs to the ENY2 family.</text>
</comment>
<gene>
    <name evidence="2" type="primary">SUS1</name>
    <name evidence="3" type="ORF">SAMEA4029009_CIC11G00000001526</name>
    <name evidence="4" type="ORF">SAMEA4029010_CIC11G00000002942</name>
</gene>
<comment type="function">
    <text evidence="2">Involved in mRNA export coupled transcription activation by association with both the TREX-2 and the SAGA complexes. At the promoters, SAGA is required for recruitment of the basal transcription machinery. It influences RNA polymerase II transcriptional activity through different activities such as TBP interaction and promoter selectivity, interaction with transcription activators, and chromatin modification through histone acetylation and deubiquitination. Within the SAGA complex, participates to a subcomplex required for deubiquitination of H2B and for the maintenance of steady-state H3 methylation levels. The TREX-2 complex functions in docking export-competent ribonucleoprotein particles (mRNPs) to the nuclear entrance of the nuclear pore complex (nuclear basket). TREX-2 participates in mRNA export and accurate chromatin positioning in the nucleus by tethering genes to the nuclear periphery. May also be involved in cytoplasmic mRNA decay by interaction with components of P-bodies.</text>
</comment>
<dbReference type="GO" id="GO:0006368">
    <property type="term" value="P:transcription elongation by RNA polymerase II"/>
    <property type="evidence" value="ECO:0007669"/>
    <property type="project" value="UniProtKB-UniRule"/>
</dbReference>
<dbReference type="GO" id="GO:0006406">
    <property type="term" value="P:mRNA export from nucleus"/>
    <property type="evidence" value="ECO:0007669"/>
    <property type="project" value="UniProtKB-UniRule"/>
</dbReference>